<gene>
    <name evidence="2" type="ORF">GCM10025874_20010</name>
</gene>
<evidence type="ECO:0000313" key="2">
    <source>
        <dbReference type="EMBL" id="GMA28748.1"/>
    </source>
</evidence>
<evidence type="ECO:0008006" key="4">
    <source>
        <dbReference type="Google" id="ProtNLM"/>
    </source>
</evidence>
<feature type="transmembrane region" description="Helical" evidence="1">
    <location>
        <begin position="53"/>
        <end position="74"/>
    </location>
</feature>
<dbReference type="Proteomes" id="UP001157160">
    <property type="component" value="Unassembled WGS sequence"/>
</dbReference>
<proteinExistence type="predicted"/>
<dbReference type="AlphaFoldDB" id="A0AA37UHA9"/>
<keyword evidence="1" id="KW-0812">Transmembrane</keyword>
<reference evidence="2 3" key="1">
    <citation type="journal article" date="2014" name="Int. J. Syst. Evol. Microbiol.">
        <title>Complete genome sequence of Corynebacterium casei LMG S-19264T (=DSM 44701T), isolated from a smear-ripened cheese.</title>
        <authorList>
            <consortium name="US DOE Joint Genome Institute (JGI-PGF)"/>
            <person name="Walter F."/>
            <person name="Albersmeier A."/>
            <person name="Kalinowski J."/>
            <person name="Ruckert C."/>
        </authorList>
    </citation>
    <scope>NUCLEOTIDE SEQUENCE [LARGE SCALE GENOMIC DNA]</scope>
    <source>
        <strain evidence="2 3">NBRC 112289</strain>
    </source>
</reference>
<dbReference type="RefSeq" id="WP_284232218.1">
    <property type="nucleotide sequence ID" value="NZ_BSUL01000001.1"/>
</dbReference>
<sequence>MSPAPPWVAVALAVGFGTILAGHGGLGAGRDYVPIAAMFVLIVGGRNADGFSIGYLAQMGVGVALGIAVNLLIVPPLRENAAAEAVSAQQRRLAGVLRSMAEALDGDEADWEAPLADAQRRTDEVAEAVRDARDTRRANPRARFSRYDVDQDVDDLRVLGRLSRHIGGLGDVLRGGGDEPSLLTDASPGARARVAEVLRATADLFDAWCRSHTGGGRAGDPGRGRDELLDPIREALDALRPGEGGDPFEPLVAVRYIVRSIAEDVDERMRDA</sequence>
<keyword evidence="3" id="KW-1185">Reference proteome</keyword>
<accession>A0AA37UHA9</accession>
<comment type="caution">
    <text evidence="2">The sequence shown here is derived from an EMBL/GenBank/DDBJ whole genome shotgun (WGS) entry which is preliminary data.</text>
</comment>
<dbReference type="EMBL" id="BSUL01000001">
    <property type="protein sequence ID" value="GMA28748.1"/>
    <property type="molecule type" value="Genomic_DNA"/>
</dbReference>
<keyword evidence="1" id="KW-1133">Transmembrane helix</keyword>
<evidence type="ECO:0000256" key="1">
    <source>
        <dbReference type="SAM" id="Phobius"/>
    </source>
</evidence>
<organism evidence="2 3">
    <name type="scientific">Arenivirga flava</name>
    <dbReference type="NCBI Taxonomy" id="1930060"/>
    <lineage>
        <taxon>Bacteria</taxon>
        <taxon>Bacillati</taxon>
        <taxon>Actinomycetota</taxon>
        <taxon>Actinomycetes</taxon>
        <taxon>Micrococcales</taxon>
        <taxon>Microbacteriaceae</taxon>
        <taxon>Arenivirga</taxon>
    </lineage>
</organism>
<keyword evidence="1" id="KW-0472">Membrane</keyword>
<name>A0AA37UHA9_9MICO</name>
<evidence type="ECO:0000313" key="3">
    <source>
        <dbReference type="Proteomes" id="UP001157160"/>
    </source>
</evidence>
<protein>
    <recommendedName>
        <fullName evidence="4">FUSC family protein</fullName>
    </recommendedName>
</protein>